<dbReference type="AlphaFoldDB" id="A0A0E9PL15"/>
<evidence type="ECO:0000256" key="1">
    <source>
        <dbReference type="SAM" id="Phobius"/>
    </source>
</evidence>
<keyword evidence="1" id="KW-0812">Transmembrane</keyword>
<protein>
    <submittedName>
        <fullName evidence="2">Uncharacterized protein</fullName>
    </submittedName>
</protein>
<sequence length="37" mass="4215">MTPVVTNPIGTVVILLLYSFFTEQFSHKQVRKHLAAK</sequence>
<feature type="transmembrane region" description="Helical" evidence="1">
    <location>
        <begin position="6"/>
        <end position="22"/>
    </location>
</feature>
<name>A0A0E9PL15_ANGAN</name>
<reference evidence="2" key="1">
    <citation type="submission" date="2014-11" db="EMBL/GenBank/DDBJ databases">
        <authorList>
            <person name="Amaro Gonzalez C."/>
        </authorList>
    </citation>
    <scope>NUCLEOTIDE SEQUENCE</scope>
</reference>
<dbReference type="EMBL" id="GBXM01104049">
    <property type="protein sequence ID" value="JAH04528.1"/>
    <property type="molecule type" value="Transcribed_RNA"/>
</dbReference>
<accession>A0A0E9PL15</accession>
<evidence type="ECO:0000313" key="2">
    <source>
        <dbReference type="EMBL" id="JAH04528.1"/>
    </source>
</evidence>
<keyword evidence="1" id="KW-0472">Membrane</keyword>
<reference evidence="2" key="2">
    <citation type="journal article" date="2015" name="Fish Shellfish Immunol.">
        <title>Early steps in the European eel (Anguilla anguilla)-Vibrio vulnificus interaction in the gills: Role of the RtxA13 toxin.</title>
        <authorList>
            <person name="Callol A."/>
            <person name="Pajuelo D."/>
            <person name="Ebbesson L."/>
            <person name="Teles M."/>
            <person name="MacKenzie S."/>
            <person name="Amaro C."/>
        </authorList>
    </citation>
    <scope>NUCLEOTIDE SEQUENCE</scope>
</reference>
<keyword evidence="1" id="KW-1133">Transmembrane helix</keyword>
<organism evidence="2">
    <name type="scientific">Anguilla anguilla</name>
    <name type="common">European freshwater eel</name>
    <name type="synonym">Muraena anguilla</name>
    <dbReference type="NCBI Taxonomy" id="7936"/>
    <lineage>
        <taxon>Eukaryota</taxon>
        <taxon>Metazoa</taxon>
        <taxon>Chordata</taxon>
        <taxon>Craniata</taxon>
        <taxon>Vertebrata</taxon>
        <taxon>Euteleostomi</taxon>
        <taxon>Actinopterygii</taxon>
        <taxon>Neopterygii</taxon>
        <taxon>Teleostei</taxon>
        <taxon>Anguilliformes</taxon>
        <taxon>Anguillidae</taxon>
        <taxon>Anguilla</taxon>
    </lineage>
</organism>
<proteinExistence type="predicted"/>